<proteinExistence type="predicted"/>
<comment type="caution">
    <text evidence="1">The sequence shown here is derived from an EMBL/GenBank/DDBJ whole genome shotgun (WGS) entry which is preliminary data.</text>
</comment>
<evidence type="ECO:0000313" key="1">
    <source>
        <dbReference type="EMBL" id="GBL77818.1"/>
    </source>
</evidence>
<reference evidence="1 2" key="1">
    <citation type="journal article" date="2019" name="Sci. Rep.">
        <title>Orb-weaving spider Araneus ventricosus genome elucidates the spidroin gene catalogue.</title>
        <authorList>
            <person name="Kono N."/>
            <person name="Nakamura H."/>
            <person name="Ohtoshi R."/>
            <person name="Moran D.A.P."/>
            <person name="Shinohara A."/>
            <person name="Yoshida Y."/>
            <person name="Fujiwara M."/>
            <person name="Mori M."/>
            <person name="Tomita M."/>
            <person name="Arakawa K."/>
        </authorList>
    </citation>
    <scope>NUCLEOTIDE SEQUENCE [LARGE SCALE GENOMIC DNA]</scope>
</reference>
<protein>
    <submittedName>
        <fullName evidence="1">Uncharacterized protein</fullName>
    </submittedName>
</protein>
<dbReference type="EMBL" id="BGPR01000013">
    <property type="protein sequence ID" value="GBL77818.1"/>
    <property type="molecule type" value="Genomic_DNA"/>
</dbReference>
<sequence>MVVSLGRITLDISWGARPVEALGKWFPHGHWSSKNFARSNKRSTDRRKFIRLSPHTPSLNPTEDMELSLKVNAESYNAERRMKIYRYDTLSAGEF</sequence>
<accession>A0A4Y2ADH9</accession>
<dbReference type="OrthoDB" id="6407038at2759"/>
<name>A0A4Y2ADH9_ARAVE</name>
<evidence type="ECO:0000313" key="2">
    <source>
        <dbReference type="Proteomes" id="UP000499080"/>
    </source>
</evidence>
<dbReference type="Proteomes" id="UP000499080">
    <property type="component" value="Unassembled WGS sequence"/>
</dbReference>
<organism evidence="1 2">
    <name type="scientific">Araneus ventricosus</name>
    <name type="common">Orbweaver spider</name>
    <name type="synonym">Epeira ventricosa</name>
    <dbReference type="NCBI Taxonomy" id="182803"/>
    <lineage>
        <taxon>Eukaryota</taxon>
        <taxon>Metazoa</taxon>
        <taxon>Ecdysozoa</taxon>
        <taxon>Arthropoda</taxon>
        <taxon>Chelicerata</taxon>
        <taxon>Arachnida</taxon>
        <taxon>Araneae</taxon>
        <taxon>Araneomorphae</taxon>
        <taxon>Entelegynae</taxon>
        <taxon>Araneoidea</taxon>
        <taxon>Araneidae</taxon>
        <taxon>Araneus</taxon>
    </lineage>
</organism>
<gene>
    <name evidence="1" type="ORF">AVEN_153015_1</name>
</gene>
<keyword evidence="2" id="KW-1185">Reference proteome</keyword>
<dbReference type="AlphaFoldDB" id="A0A4Y2ADH9"/>